<dbReference type="Pfam" id="PF03447">
    <property type="entry name" value="NAD_binding_3"/>
    <property type="match status" value="1"/>
</dbReference>
<feature type="region of interest" description="Disordered" evidence="14">
    <location>
        <begin position="1"/>
        <end position="20"/>
    </location>
</feature>
<dbReference type="Gene3D" id="3.30.70.260">
    <property type="match status" value="1"/>
</dbReference>
<keyword evidence="7" id="KW-0791">Threonine biosynthesis</keyword>
<dbReference type="Proteomes" id="UP000430021">
    <property type="component" value="Unassembled WGS sequence"/>
</dbReference>
<dbReference type="GO" id="GO:0009086">
    <property type="term" value="P:methionine biosynthetic process"/>
    <property type="evidence" value="ECO:0007669"/>
    <property type="project" value="UniProtKB-KW"/>
</dbReference>
<comment type="pathway">
    <text evidence="1">Amino-acid biosynthesis; L-threonine biosynthesis; L-threonine from L-aspartate: step 3/5.</text>
</comment>
<evidence type="ECO:0000256" key="11">
    <source>
        <dbReference type="PIRSR" id="PIRSR000098-1"/>
    </source>
</evidence>
<dbReference type="GO" id="GO:0009088">
    <property type="term" value="P:threonine biosynthetic process"/>
    <property type="evidence" value="ECO:0007669"/>
    <property type="project" value="UniProtKB-UniPathway"/>
</dbReference>
<accession>A0A6I4UEV1</accession>
<evidence type="ECO:0000259" key="15">
    <source>
        <dbReference type="PROSITE" id="PS51671"/>
    </source>
</evidence>
<feature type="binding site" evidence="12">
    <location>
        <position position="209"/>
    </location>
    <ligand>
        <name>L-homoserine</name>
        <dbReference type="ChEBI" id="CHEBI:57476"/>
    </ligand>
</feature>
<dbReference type="Gene3D" id="3.40.50.720">
    <property type="entry name" value="NAD(P)-binding Rossmann-like Domain"/>
    <property type="match status" value="1"/>
</dbReference>
<evidence type="ECO:0000256" key="12">
    <source>
        <dbReference type="PIRSR" id="PIRSR000098-2"/>
    </source>
</evidence>
<dbReference type="GO" id="GO:0004412">
    <property type="term" value="F:homoserine dehydrogenase activity"/>
    <property type="evidence" value="ECO:0007669"/>
    <property type="project" value="UniProtKB-EC"/>
</dbReference>
<reference evidence="16 17" key="1">
    <citation type="submission" date="2019-12" db="EMBL/GenBank/DDBJ databases">
        <title>Genomic-based taxomic classification of the family Erythrobacteraceae.</title>
        <authorList>
            <person name="Xu L."/>
        </authorList>
    </citation>
    <scope>NUCLEOTIDE SEQUENCE [LARGE SCALE GENOMIC DNA]</scope>
    <source>
        <strain evidence="16 17">JCM 10282</strain>
    </source>
</reference>
<feature type="active site" description="Proton donor" evidence="11">
    <location>
        <position position="224"/>
    </location>
</feature>
<dbReference type="AlphaFoldDB" id="A0A6I4UEV1"/>
<evidence type="ECO:0000256" key="3">
    <source>
        <dbReference type="ARBA" id="ARBA00006753"/>
    </source>
</evidence>
<evidence type="ECO:0000256" key="13">
    <source>
        <dbReference type="RuleBase" id="RU004171"/>
    </source>
</evidence>
<evidence type="ECO:0000256" key="8">
    <source>
        <dbReference type="ARBA" id="ARBA00022857"/>
    </source>
</evidence>
<dbReference type="OrthoDB" id="9808167at2"/>
<dbReference type="SUPFAM" id="SSF55347">
    <property type="entry name" value="Glyceraldehyde-3-phosphate dehydrogenase-like, C-terminal domain"/>
    <property type="match status" value="1"/>
</dbReference>
<evidence type="ECO:0000256" key="6">
    <source>
        <dbReference type="ARBA" id="ARBA00022605"/>
    </source>
</evidence>
<evidence type="ECO:0000256" key="10">
    <source>
        <dbReference type="ARBA" id="ARBA00023167"/>
    </source>
</evidence>
<dbReference type="InterPro" id="IPR019811">
    <property type="entry name" value="HDH_CS"/>
</dbReference>
<evidence type="ECO:0000256" key="1">
    <source>
        <dbReference type="ARBA" id="ARBA00005056"/>
    </source>
</evidence>
<dbReference type="InterPro" id="IPR002912">
    <property type="entry name" value="ACT_dom"/>
</dbReference>
<protein>
    <recommendedName>
        <fullName evidence="5">Homoserine dehydrogenase</fullName>
        <ecNumber evidence="4">1.1.1.3</ecNumber>
    </recommendedName>
</protein>
<dbReference type="PANTHER" id="PTHR43331:SF1">
    <property type="entry name" value="HOMOSERINE DEHYDROGENASE"/>
    <property type="match status" value="1"/>
</dbReference>
<keyword evidence="9 16" id="KW-0560">Oxidoreductase</keyword>
<dbReference type="PROSITE" id="PS01042">
    <property type="entry name" value="HOMOSER_DHGENASE"/>
    <property type="match status" value="1"/>
</dbReference>
<evidence type="ECO:0000256" key="4">
    <source>
        <dbReference type="ARBA" id="ARBA00013213"/>
    </source>
</evidence>
<dbReference type="FunFam" id="3.30.360.10:FF:000005">
    <property type="entry name" value="Homoserine dehydrogenase"/>
    <property type="match status" value="1"/>
</dbReference>
<dbReference type="InterPro" id="IPR045865">
    <property type="entry name" value="ACT-like_dom_sf"/>
</dbReference>
<feature type="domain" description="ACT" evidence="15">
    <location>
        <begin position="372"/>
        <end position="452"/>
    </location>
</feature>
<evidence type="ECO:0000256" key="9">
    <source>
        <dbReference type="ARBA" id="ARBA00023002"/>
    </source>
</evidence>
<evidence type="ECO:0000256" key="14">
    <source>
        <dbReference type="SAM" id="MobiDB-lite"/>
    </source>
</evidence>
<dbReference type="EMBL" id="WTYB01000001">
    <property type="protein sequence ID" value="MXP37402.1"/>
    <property type="molecule type" value="Genomic_DNA"/>
</dbReference>
<evidence type="ECO:0000256" key="2">
    <source>
        <dbReference type="ARBA" id="ARBA00005062"/>
    </source>
</evidence>
<dbReference type="UniPathway" id="UPA00050">
    <property type="reaction ID" value="UER00063"/>
</dbReference>
<dbReference type="PANTHER" id="PTHR43331">
    <property type="entry name" value="HOMOSERINE DEHYDROGENASE"/>
    <property type="match status" value="1"/>
</dbReference>
<gene>
    <name evidence="16" type="ORF">GRI59_02085</name>
</gene>
<dbReference type="PROSITE" id="PS51671">
    <property type="entry name" value="ACT"/>
    <property type="match status" value="1"/>
</dbReference>
<evidence type="ECO:0000313" key="17">
    <source>
        <dbReference type="Proteomes" id="UP000430021"/>
    </source>
</evidence>
<feature type="binding site" evidence="12">
    <location>
        <position position="124"/>
    </location>
    <ligand>
        <name>NADPH</name>
        <dbReference type="ChEBI" id="CHEBI:57783"/>
    </ligand>
</feature>
<dbReference type="Gene3D" id="3.30.360.10">
    <property type="entry name" value="Dihydrodipicolinate Reductase, domain 2"/>
    <property type="match status" value="1"/>
</dbReference>
<sequence length="452" mass="46701">MEDRLADTAPQPPRPNPPPNPLRIAIAGLGTVGAGVIRLLDTNRALIAARAGRGIEVVAVSARDRGKDRGVDIARFAWEDDMTALARRDDVDVVVELVGGSDGPALALSRAALGAGKGLVTANKAMIAHHGLELAELAEANNAALKFEAAVGGGIPVIKGLREGTSANALTKVYGILNGTCNYILSEMEATGADFANVLADAQRLGFAEADPAFDIEGVDAAHKLAILAAIGFGTRVDFAGVRVNGITQVRAADIAQAAALGFVIRLIGEADVEETPDGPRLLQRVRPCLVARGHPLSAVDGPTNAVVAEGNFSGRLLFQGPGAGDGPTASAVAADLIDIARDEVGAPFSIPSAQLAAMPPAEPGHRTERTYIRFMVKDRPGVLAELTAALRDGDVSIESLIQQGRSQSGGEVMVAMVTHEGPERCVTKALALLEGSDSLTGEPLVLPILPL</sequence>
<keyword evidence="6" id="KW-0028">Amino-acid biosynthesis</keyword>
<dbReference type="NCBIfam" id="NF004976">
    <property type="entry name" value="PRK06349.1"/>
    <property type="match status" value="1"/>
</dbReference>
<dbReference type="InterPro" id="IPR036291">
    <property type="entry name" value="NAD(P)-bd_dom_sf"/>
</dbReference>
<proteinExistence type="inferred from homology"/>
<dbReference type="PIRSF" id="PIRSF000098">
    <property type="entry name" value="Homoser_dehydrog"/>
    <property type="match status" value="1"/>
</dbReference>
<dbReference type="Pfam" id="PF01842">
    <property type="entry name" value="ACT"/>
    <property type="match status" value="1"/>
</dbReference>
<evidence type="ECO:0000256" key="5">
    <source>
        <dbReference type="ARBA" id="ARBA00013376"/>
    </source>
</evidence>
<dbReference type="Pfam" id="PF00742">
    <property type="entry name" value="Homoserine_dh"/>
    <property type="match status" value="1"/>
</dbReference>
<dbReference type="GO" id="GO:0050661">
    <property type="term" value="F:NADP binding"/>
    <property type="evidence" value="ECO:0007669"/>
    <property type="project" value="InterPro"/>
</dbReference>
<comment type="similarity">
    <text evidence="3 13">Belongs to the homoserine dehydrogenase family.</text>
</comment>
<comment type="caution">
    <text evidence="16">The sequence shown here is derived from an EMBL/GenBank/DDBJ whole genome shotgun (WGS) entry which is preliminary data.</text>
</comment>
<dbReference type="CDD" id="cd04881">
    <property type="entry name" value="ACT_HSDH-Hom"/>
    <property type="match status" value="1"/>
</dbReference>
<dbReference type="RefSeq" id="WP_160759543.1">
    <property type="nucleotide sequence ID" value="NZ_JACICE010000001.1"/>
</dbReference>
<dbReference type="EC" id="1.1.1.3" evidence="4"/>
<name>A0A6I4UEV1_9SPHN</name>
<dbReference type="UniPathway" id="UPA00051">
    <property type="reaction ID" value="UER00465"/>
</dbReference>
<dbReference type="SUPFAM" id="SSF51735">
    <property type="entry name" value="NAD(P)-binding Rossmann-fold domains"/>
    <property type="match status" value="1"/>
</dbReference>
<comment type="pathway">
    <text evidence="2">Amino-acid biosynthesis; L-methionine biosynthesis via de novo pathway; L-homoserine from L-aspartate: step 3/3.</text>
</comment>
<evidence type="ECO:0000256" key="7">
    <source>
        <dbReference type="ARBA" id="ARBA00022697"/>
    </source>
</evidence>
<feature type="binding site" evidence="12">
    <location>
        <begin position="27"/>
        <end position="34"/>
    </location>
    <ligand>
        <name>NADP(+)</name>
        <dbReference type="ChEBI" id="CHEBI:58349"/>
    </ligand>
</feature>
<organism evidence="16 17">
    <name type="scientific">Erythrobacter ramosus</name>
    <dbReference type="NCBI Taxonomy" id="35811"/>
    <lineage>
        <taxon>Bacteria</taxon>
        <taxon>Pseudomonadati</taxon>
        <taxon>Pseudomonadota</taxon>
        <taxon>Alphaproteobacteria</taxon>
        <taxon>Sphingomonadales</taxon>
        <taxon>Erythrobacteraceae</taxon>
        <taxon>Erythrobacter/Porphyrobacter group</taxon>
        <taxon>Erythrobacter</taxon>
    </lineage>
</organism>
<dbReference type="InterPro" id="IPR001342">
    <property type="entry name" value="HDH_cat"/>
</dbReference>
<dbReference type="InterPro" id="IPR005106">
    <property type="entry name" value="Asp/hSer_DH_NAD-bd"/>
</dbReference>
<feature type="compositionally biased region" description="Pro residues" evidence="14">
    <location>
        <begin position="10"/>
        <end position="20"/>
    </location>
</feature>
<evidence type="ECO:0000313" key="16">
    <source>
        <dbReference type="EMBL" id="MXP37402.1"/>
    </source>
</evidence>
<dbReference type="SUPFAM" id="SSF55021">
    <property type="entry name" value="ACT-like"/>
    <property type="match status" value="1"/>
</dbReference>
<keyword evidence="10" id="KW-0486">Methionine biosynthesis</keyword>
<dbReference type="InterPro" id="IPR016204">
    <property type="entry name" value="HDH"/>
</dbReference>
<keyword evidence="8 12" id="KW-0521">NADP</keyword>